<proteinExistence type="inferred from homology"/>
<keyword evidence="2 3" id="KW-0808">Transferase</keyword>
<dbReference type="FunFam" id="3.40.50.2000:FF:000056">
    <property type="entry name" value="Glycosyltransferase"/>
    <property type="match status" value="1"/>
</dbReference>
<dbReference type="Pfam" id="PF00201">
    <property type="entry name" value="UDPGT"/>
    <property type="match status" value="1"/>
</dbReference>
<dbReference type="SUPFAM" id="SSF53756">
    <property type="entry name" value="UDP-Glycosyltransferase/glycogen phosphorylase"/>
    <property type="match status" value="1"/>
</dbReference>
<dbReference type="AlphaFoldDB" id="A0A9D4V8R9"/>
<evidence type="ECO:0000256" key="1">
    <source>
        <dbReference type="ARBA" id="ARBA00009995"/>
    </source>
</evidence>
<dbReference type="InterPro" id="IPR002213">
    <property type="entry name" value="UDP_glucos_trans"/>
</dbReference>
<accession>A0A9D4V8R9</accession>
<dbReference type="Gene3D" id="3.40.50.2000">
    <property type="entry name" value="Glycogen Phosphorylase B"/>
    <property type="match status" value="2"/>
</dbReference>
<reference evidence="5" key="1">
    <citation type="submission" date="2021-01" db="EMBL/GenBank/DDBJ databases">
        <title>Adiantum capillus-veneris genome.</title>
        <authorList>
            <person name="Fang Y."/>
            <person name="Liao Q."/>
        </authorList>
    </citation>
    <scope>NUCLEOTIDE SEQUENCE</scope>
    <source>
        <strain evidence="5">H3</strain>
        <tissue evidence="5">Leaf</tissue>
    </source>
</reference>
<evidence type="ECO:0000313" key="6">
    <source>
        <dbReference type="Proteomes" id="UP000886520"/>
    </source>
</evidence>
<comment type="caution">
    <text evidence="5">The sequence shown here is derived from an EMBL/GenBank/DDBJ whole genome shotgun (WGS) entry which is preliminary data.</text>
</comment>
<evidence type="ECO:0000256" key="3">
    <source>
        <dbReference type="RuleBase" id="RU003718"/>
    </source>
</evidence>
<dbReference type="CDD" id="cd03784">
    <property type="entry name" value="GT1_Gtf-like"/>
    <property type="match status" value="1"/>
</dbReference>
<organism evidence="5 6">
    <name type="scientific">Adiantum capillus-veneris</name>
    <name type="common">Maidenhair fern</name>
    <dbReference type="NCBI Taxonomy" id="13818"/>
    <lineage>
        <taxon>Eukaryota</taxon>
        <taxon>Viridiplantae</taxon>
        <taxon>Streptophyta</taxon>
        <taxon>Embryophyta</taxon>
        <taxon>Tracheophyta</taxon>
        <taxon>Polypodiopsida</taxon>
        <taxon>Polypodiidae</taxon>
        <taxon>Polypodiales</taxon>
        <taxon>Pteridineae</taxon>
        <taxon>Pteridaceae</taxon>
        <taxon>Vittarioideae</taxon>
        <taxon>Adiantum</taxon>
    </lineage>
</organism>
<dbReference type="EMBL" id="JABFUD020000004">
    <property type="protein sequence ID" value="KAI5081198.1"/>
    <property type="molecule type" value="Genomic_DNA"/>
</dbReference>
<dbReference type="PROSITE" id="PS00375">
    <property type="entry name" value="UDPGT"/>
    <property type="match status" value="1"/>
</dbReference>
<keyword evidence="3" id="KW-0328">Glycosyltransferase</keyword>
<dbReference type="OrthoDB" id="5835829at2759"/>
<dbReference type="GO" id="GO:0008194">
    <property type="term" value="F:UDP-glycosyltransferase activity"/>
    <property type="evidence" value="ECO:0007669"/>
    <property type="project" value="InterPro"/>
</dbReference>
<dbReference type="PANTHER" id="PTHR11926:SF774">
    <property type="entry name" value="UDP-GLYCOSYLTRANSFERASE 85A1-RELATED"/>
    <property type="match status" value="1"/>
</dbReference>
<comment type="similarity">
    <text evidence="1 3">Belongs to the UDP-glycosyltransferase family.</text>
</comment>
<dbReference type="PANTHER" id="PTHR11926">
    <property type="entry name" value="GLUCOSYL/GLUCURONOSYL TRANSFERASES"/>
    <property type="match status" value="1"/>
</dbReference>
<keyword evidence="6" id="KW-1185">Reference proteome</keyword>
<name>A0A9D4V8R9_ADICA</name>
<gene>
    <name evidence="5" type="ORF">GOP47_0004381</name>
</gene>
<evidence type="ECO:0000256" key="4">
    <source>
        <dbReference type="RuleBase" id="RU362057"/>
    </source>
</evidence>
<dbReference type="InterPro" id="IPR035595">
    <property type="entry name" value="UDP_glycos_trans_CS"/>
</dbReference>
<evidence type="ECO:0000313" key="5">
    <source>
        <dbReference type="EMBL" id="KAI5081198.1"/>
    </source>
</evidence>
<evidence type="ECO:0000256" key="2">
    <source>
        <dbReference type="ARBA" id="ARBA00022679"/>
    </source>
</evidence>
<dbReference type="EC" id="2.4.1.-" evidence="4"/>
<dbReference type="Proteomes" id="UP000886520">
    <property type="component" value="Chromosome 4"/>
</dbReference>
<protein>
    <recommendedName>
        <fullName evidence="4">Glycosyltransferase</fullName>
        <ecNumber evidence="4">2.4.1.-</ecNumber>
    </recommendedName>
</protein>
<sequence>MAKRLHAVVCAYPALGHINPLLRLSTLLLQQGVRVTFVTTQFFCDRLRQQQTVGTRLVAEGEGGNQQRQGQETIVVTEDELATRQLPNNEGGRGEEVEGLEGFICLEGLPDGLPAEFDRISPSTELVRAVDQLHPAFEKLLCRVLQSTSPAPSLLIADAFLPWTQDVARALRMPGVIFWPQSVAVFTIFGHTDHLLKKGFNPFSDNLDTAPAPVIDFLPGLPSLPTSHLPHHVKSVEGQDRRFLLYENLTKQFQQFSEASCIFINSLESLESLPIKVLQSKIEIPVWLVGPLVSLPYTKGQPSESVPAEDFEDVLEWLNRKAAASVLYICLGSVVSWTKRQVEEVGLGLLEKQQAFLWVVRPWEMKQVLPHGLLKLGKVAKFVPQVQVLGHPAIGGFLSHCGWNSTLESLSMGVPILAWPHFLDQFTNCWYVVNVWKVGVELGLVRRGDVQEAFADRDQFARAAALLMDAENGQLLRSWVWSNPGARVHIQQIRHEQLVKSRLPVKYFSWSSSWKMQTAGLGLLSNVYFVWKEMIVWALTPS</sequence>